<dbReference type="STRING" id="6290.A0A0N4WUV0"/>
<dbReference type="OMA" id="EWEKCHA"/>
<evidence type="ECO:0000313" key="2">
    <source>
        <dbReference type="EMBL" id="VDO56621.1"/>
    </source>
</evidence>
<proteinExistence type="predicted"/>
<evidence type="ECO:0000313" key="4">
    <source>
        <dbReference type="WBParaSite" id="HPLM_0001544501-mRNA-1"/>
    </source>
</evidence>
<gene>
    <name evidence="2" type="ORF">HPLM_LOCUS15437</name>
</gene>
<evidence type="ECO:0000313" key="3">
    <source>
        <dbReference type="Proteomes" id="UP000268014"/>
    </source>
</evidence>
<dbReference type="WBParaSite" id="HPLM_0001544501-mRNA-1">
    <property type="protein sequence ID" value="HPLM_0001544501-mRNA-1"/>
    <property type="gene ID" value="HPLM_0001544501"/>
</dbReference>
<reference evidence="2 3" key="2">
    <citation type="submission" date="2018-11" db="EMBL/GenBank/DDBJ databases">
        <authorList>
            <consortium name="Pathogen Informatics"/>
        </authorList>
    </citation>
    <scope>NUCLEOTIDE SEQUENCE [LARGE SCALE GENOMIC DNA]</scope>
    <source>
        <strain evidence="2 3">MHpl1</strain>
    </source>
</reference>
<feature type="region of interest" description="Disordered" evidence="1">
    <location>
        <begin position="163"/>
        <end position="198"/>
    </location>
</feature>
<reference evidence="4" key="1">
    <citation type="submission" date="2017-02" db="UniProtKB">
        <authorList>
            <consortium name="WormBaseParasite"/>
        </authorList>
    </citation>
    <scope>IDENTIFICATION</scope>
</reference>
<feature type="compositionally biased region" description="Basic and acidic residues" evidence="1">
    <location>
        <begin position="178"/>
        <end position="188"/>
    </location>
</feature>
<evidence type="ECO:0000256" key="1">
    <source>
        <dbReference type="SAM" id="MobiDB-lite"/>
    </source>
</evidence>
<feature type="compositionally biased region" description="Basic and acidic residues" evidence="1">
    <location>
        <begin position="111"/>
        <end position="120"/>
    </location>
</feature>
<protein>
    <submittedName>
        <fullName evidence="4">Ovule protein</fullName>
    </submittedName>
</protein>
<accession>A0A0N4WUV0</accession>
<dbReference type="EMBL" id="UZAF01018978">
    <property type="protein sequence ID" value="VDO56621.1"/>
    <property type="molecule type" value="Genomic_DNA"/>
</dbReference>
<dbReference type="OrthoDB" id="10350328at2759"/>
<dbReference type="Proteomes" id="UP000268014">
    <property type="component" value="Unassembled WGS sequence"/>
</dbReference>
<organism evidence="4">
    <name type="scientific">Haemonchus placei</name>
    <name type="common">Barber's pole worm</name>
    <dbReference type="NCBI Taxonomy" id="6290"/>
    <lineage>
        <taxon>Eukaryota</taxon>
        <taxon>Metazoa</taxon>
        <taxon>Ecdysozoa</taxon>
        <taxon>Nematoda</taxon>
        <taxon>Chromadorea</taxon>
        <taxon>Rhabditida</taxon>
        <taxon>Rhabditina</taxon>
        <taxon>Rhabditomorpha</taxon>
        <taxon>Strongyloidea</taxon>
        <taxon>Trichostrongylidae</taxon>
        <taxon>Haemonchus</taxon>
    </lineage>
</organism>
<sequence length="233" mass="25990">MIIEQEFAELLNEVKETWEQLLEWEKCHAEELNNIVEIVRELEERRARGLVTLEQVAEVNTLCNYIKTMHMFDEDGNPRYTAEELAGAETDVSEMSNSHSNPLPDSTTQDRSIDNKENNAGDRGAISCDVGAPAQLMVKTKASPASSLSGMPRSFLYPSWQENSSAVKNPSVPAQGREPPKKKARAGDKNGLQSPDLGLDGIKYVINERGYLVKKTRAPNTRASARAKRRLFT</sequence>
<name>A0A0N4WUV0_HAEPC</name>
<feature type="region of interest" description="Disordered" evidence="1">
    <location>
        <begin position="89"/>
        <end position="127"/>
    </location>
</feature>
<feature type="compositionally biased region" description="Polar residues" evidence="1">
    <location>
        <begin position="93"/>
        <end position="110"/>
    </location>
</feature>
<dbReference type="AlphaFoldDB" id="A0A0N4WUV0"/>
<keyword evidence="3" id="KW-1185">Reference proteome</keyword>